<reference evidence="2 3" key="1">
    <citation type="submission" date="2019-12" db="EMBL/GenBank/DDBJ databases">
        <title>Comparative genomics gives insights into the taxonomy of the Azoarcus-Aromatoleum group and reveals separate origins of nif in the plant-associated Azoarcus and non-plant-associated Aromatoleum sub-groups.</title>
        <authorList>
            <person name="Lafos M."/>
            <person name="Maluk M."/>
            <person name="Batista M."/>
            <person name="Junghare M."/>
            <person name="Carmona M."/>
            <person name="Faoro H."/>
            <person name="Cruz L.M."/>
            <person name="Battistoni F."/>
            <person name="De Souza E."/>
            <person name="Pedrosa F."/>
            <person name="Chen W.-M."/>
            <person name="Poole P.S."/>
            <person name="Dixon R.A."/>
            <person name="James E.K."/>
        </authorList>
    </citation>
    <scope>NUCLEOTIDE SEQUENCE [LARGE SCALE GENOMIC DNA]</scope>
    <source>
        <strain evidence="2 3">ToN1</strain>
    </source>
</reference>
<evidence type="ECO:0000313" key="3">
    <source>
        <dbReference type="Proteomes" id="UP000652074"/>
    </source>
</evidence>
<organism evidence="2 3">
    <name type="scientific">Aromatoleum petrolei</name>
    <dbReference type="NCBI Taxonomy" id="76116"/>
    <lineage>
        <taxon>Bacteria</taxon>
        <taxon>Pseudomonadati</taxon>
        <taxon>Pseudomonadota</taxon>
        <taxon>Betaproteobacteria</taxon>
        <taxon>Rhodocyclales</taxon>
        <taxon>Rhodocyclaceae</taxon>
        <taxon>Aromatoleum</taxon>
    </lineage>
</organism>
<comment type="caution">
    <text evidence="2">The sequence shown here is derived from an EMBL/GenBank/DDBJ whole genome shotgun (WGS) entry which is preliminary data.</text>
</comment>
<dbReference type="Proteomes" id="UP000652074">
    <property type="component" value="Unassembled WGS sequence"/>
</dbReference>
<feature type="transmembrane region" description="Helical" evidence="1">
    <location>
        <begin position="117"/>
        <end position="137"/>
    </location>
</feature>
<protein>
    <recommendedName>
        <fullName evidence="4">Transmembrane protein</fullName>
    </recommendedName>
</protein>
<proteinExistence type="predicted"/>
<keyword evidence="1" id="KW-1133">Transmembrane helix</keyword>
<feature type="transmembrane region" description="Helical" evidence="1">
    <location>
        <begin position="157"/>
        <end position="180"/>
    </location>
</feature>
<sequence length="274" mass="30526">MNSPDSRVAARAAASAQAAIAANDSFKYWRFCLACGPIFLLAYFGFWGLLGYCVPPLPAMMTAQEMAAHFQANAAQMRLGMVGAMTFAPTYMIWGLGITKVMETFEGNNKILSTLQLWGAGLTVIPVLMCCVFILAGSYRADTIDPSIVQLMYDMSWLTISVCYSVTTMQMIAMGVIFLGDKRMKPLVPKWLCWYSIWGGFMFIGEDLMPFFKEGVFARNGLVNFWIEYSIYFFYMIFVTGYLFKAVTRLETEARAGIPPLEAAQGRTGLLSHA</sequence>
<feature type="transmembrane region" description="Helical" evidence="1">
    <location>
        <begin position="192"/>
        <end position="212"/>
    </location>
</feature>
<gene>
    <name evidence="2" type="ORF">GPA26_01525</name>
</gene>
<keyword evidence="3" id="KW-1185">Reference proteome</keyword>
<feature type="transmembrane region" description="Helical" evidence="1">
    <location>
        <begin position="224"/>
        <end position="244"/>
    </location>
</feature>
<evidence type="ECO:0008006" key="4">
    <source>
        <dbReference type="Google" id="ProtNLM"/>
    </source>
</evidence>
<evidence type="ECO:0000313" key="2">
    <source>
        <dbReference type="EMBL" id="NMF87153.1"/>
    </source>
</evidence>
<keyword evidence="1" id="KW-0812">Transmembrane</keyword>
<accession>A0ABX1MH90</accession>
<name>A0ABX1MH90_9RHOO</name>
<evidence type="ECO:0000256" key="1">
    <source>
        <dbReference type="SAM" id="Phobius"/>
    </source>
</evidence>
<feature type="transmembrane region" description="Helical" evidence="1">
    <location>
        <begin position="77"/>
        <end position="96"/>
    </location>
</feature>
<keyword evidence="1" id="KW-0472">Membrane</keyword>
<feature type="transmembrane region" description="Helical" evidence="1">
    <location>
        <begin position="31"/>
        <end position="57"/>
    </location>
</feature>
<dbReference type="EMBL" id="WTVR01000002">
    <property type="protein sequence ID" value="NMF87153.1"/>
    <property type="molecule type" value="Genomic_DNA"/>
</dbReference>
<dbReference type="RefSeq" id="WP_169204603.1">
    <property type="nucleotide sequence ID" value="NZ_CP059560.1"/>
</dbReference>